<dbReference type="InterPro" id="IPR032710">
    <property type="entry name" value="NTF2-like_dom_sf"/>
</dbReference>
<evidence type="ECO:0000313" key="1">
    <source>
        <dbReference type="EMBL" id="MFC5751341.1"/>
    </source>
</evidence>
<dbReference type="Proteomes" id="UP001596074">
    <property type="component" value="Unassembled WGS sequence"/>
</dbReference>
<name>A0ABW1A9T5_9ACTN</name>
<keyword evidence="2" id="KW-1185">Reference proteome</keyword>
<dbReference type="EMBL" id="JBHSON010000068">
    <property type="protein sequence ID" value="MFC5751341.1"/>
    <property type="molecule type" value="Genomic_DNA"/>
</dbReference>
<dbReference type="Gene3D" id="3.10.450.50">
    <property type="match status" value="1"/>
</dbReference>
<reference evidence="2" key="1">
    <citation type="journal article" date="2019" name="Int. J. Syst. Evol. Microbiol.">
        <title>The Global Catalogue of Microorganisms (GCM) 10K type strain sequencing project: providing services to taxonomists for standard genome sequencing and annotation.</title>
        <authorList>
            <consortium name="The Broad Institute Genomics Platform"/>
            <consortium name="The Broad Institute Genome Sequencing Center for Infectious Disease"/>
            <person name="Wu L."/>
            <person name="Ma J."/>
        </authorList>
    </citation>
    <scope>NUCLEOTIDE SEQUENCE [LARGE SCALE GENOMIC DNA]</scope>
    <source>
        <strain evidence="2">KCTC 42087</strain>
    </source>
</reference>
<evidence type="ECO:0008006" key="3">
    <source>
        <dbReference type="Google" id="ProtNLM"/>
    </source>
</evidence>
<proteinExistence type="predicted"/>
<comment type="caution">
    <text evidence="1">The sequence shown here is derived from an EMBL/GenBank/DDBJ whole genome shotgun (WGS) entry which is preliminary data.</text>
</comment>
<evidence type="ECO:0000313" key="2">
    <source>
        <dbReference type="Proteomes" id="UP001596074"/>
    </source>
</evidence>
<organism evidence="1 2">
    <name type="scientific">Actinomadura rugatobispora</name>
    <dbReference type="NCBI Taxonomy" id="1994"/>
    <lineage>
        <taxon>Bacteria</taxon>
        <taxon>Bacillati</taxon>
        <taxon>Actinomycetota</taxon>
        <taxon>Actinomycetes</taxon>
        <taxon>Streptosporangiales</taxon>
        <taxon>Thermomonosporaceae</taxon>
        <taxon>Actinomadura</taxon>
    </lineage>
</organism>
<gene>
    <name evidence="1" type="ORF">ACFPZN_37475</name>
</gene>
<dbReference type="SUPFAM" id="SSF54427">
    <property type="entry name" value="NTF2-like"/>
    <property type="match status" value="1"/>
</dbReference>
<protein>
    <recommendedName>
        <fullName evidence="3">Nuclear transport factor 2 family protein</fullName>
    </recommendedName>
</protein>
<sequence>MALRQISEVIDGHTGNARTVLEYGMTTKRIVDGAKRPGFTAGDWAPLAALVAVEEFERVGTFKEVMTWEEYVGFLTGWAPSAEWACLFRRITETPDRIFLELEERSTVGGHESVANSVSVYEFDGTGKIRHIDVYLQMAPPPPEMLKGYEGIDLTR</sequence>
<accession>A0ABW1A9T5</accession>
<dbReference type="RefSeq" id="WP_378287248.1">
    <property type="nucleotide sequence ID" value="NZ_JBHSON010000068.1"/>
</dbReference>